<dbReference type="PANTHER" id="PTHR30055">
    <property type="entry name" value="HTH-TYPE TRANSCRIPTIONAL REGULATOR RUTR"/>
    <property type="match status" value="1"/>
</dbReference>
<name>W7JF35_9PSEU</name>
<dbReference type="OrthoDB" id="71867at2"/>
<dbReference type="SUPFAM" id="SSF48498">
    <property type="entry name" value="Tetracyclin repressor-like, C-terminal domain"/>
    <property type="match status" value="1"/>
</dbReference>
<gene>
    <name evidence="5" type="ORF">UO65_0226</name>
</gene>
<reference evidence="5 6" key="1">
    <citation type="journal article" date="2014" name="Genome Announc.">
        <title>Draft Genome Sequence of the Antitrypanosomally Active Sponge-Associated Bacterium Actinokineospora sp. Strain EG49.</title>
        <authorList>
            <person name="Harjes J."/>
            <person name="Ryu T."/>
            <person name="Abdelmohsen U.R."/>
            <person name="Moitinho-Silva L."/>
            <person name="Horn H."/>
            <person name="Ravasi T."/>
            <person name="Hentschel U."/>
        </authorList>
    </citation>
    <scope>NUCLEOTIDE SEQUENCE [LARGE SCALE GENOMIC DNA]</scope>
    <source>
        <strain evidence="5 6">EG49</strain>
    </source>
</reference>
<feature type="domain" description="HTH-type transcriptional regulator MT1864/Rv1816-like C-terminal" evidence="4">
    <location>
        <begin position="82"/>
        <end position="182"/>
    </location>
</feature>
<dbReference type="InterPro" id="IPR009057">
    <property type="entry name" value="Homeodomain-like_sf"/>
</dbReference>
<dbReference type="InterPro" id="IPR036271">
    <property type="entry name" value="Tet_transcr_reg_TetR-rel_C_sf"/>
</dbReference>
<comment type="caution">
    <text evidence="5">The sequence shown here is derived from an EMBL/GenBank/DDBJ whole genome shotgun (WGS) entry which is preliminary data.</text>
</comment>
<evidence type="ECO:0000256" key="3">
    <source>
        <dbReference type="ARBA" id="ARBA00023163"/>
    </source>
</evidence>
<evidence type="ECO:0000256" key="2">
    <source>
        <dbReference type="ARBA" id="ARBA00023125"/>
    </source>
</evidence>
<proteinExistence type="predicted"/>
<keyword evidence="1" id="KW-0805">Transcription regulation</keyword>
<dbReference type="PRINTS" id="PR00400">
    <property type="entry name" value="TETREPRESSOR"/>
</dbReference>
<evidence type="ECO:0000313" key="6">
    <source>
        <dbReference type="Proteomes" id="UP000019277"/>
    </source>
</evidence>
<dbReference type="Gene3D" id="1.10.10.60">
    <property type="entry name" value="Homeodomain-like"/>
    <property type="match status" value="1"/>
</dbReference>
<dbReference type="GO" id="GO:0000976">
    <property type="term" value="F:transcription cis-regulatory region binding"/>
    <property type="evidence" value="ECO:0007669"/>
    <property type="project" value="TreeGrafter"/>
</dbReference>
<dbReference type="EMBL" id="AYXG01000004">
    <property type="protein sequence ID" value="EWC64619.1"/>
    <property type="molecule type" value="Genomic_DNA"/>
</dbReference>
<dbReference type="Gene3D" id="1.10.357.10">
    <property type="entry name" value="Tetracycline Repressor, domain 2"/>
    <property type="match status" value="1"/>
</dbReference>
<evidence type="ECO:0000259" key="4">
    <source>
        <dbReference type="Pfam" id="PF13305"/>
    </source>
</evidence>
<dbReference type="InterPro" id="IPR003012">
    <property type="entry name" value="Tet_transcr_reg_TetR"/>
</dbReference>
<dbReference type="GO" id="GO:0045892">
    <property type="term" value="P:negative regulation of DNA-templated transcription"/>
    <property type="evidence" value="ECO:0007669"/>
    <property type="project" value="InterPro"/>
</dbReference>
<dbReference type="GO" id="GO:0003700">
    <property type="term" value="F:DNA-binding transcription factor activity"/>
    <property type="evidence" value="ECO:0007669"/>
    <property type="project" value="TreeGrafter"/>
</dbReference>
<keyword evidence="2" id="KW-0238">DNA-binding</keyword>
<accession>W7JF35</accession>
<evidence type="ECO:0000313" key="5">
    <source>
        <dbReference type="EMBL" id="EWC64619.1"/>
    </source>
</evidence>
<dbReference type="InterPro" id="IPR050109">
    <property type="entry name" value="HTH-type_TetR-like_transc_reg"/>
</dbReference>
<organism evidence="5 6">
    <name type="scientific">Actinokineospora spheciospongiae</name>
    <dbReference type="NCBI Taxonomy" id="909613"/>
    <lineage>
        <taxon>Bacteria</taxon>
        <taxon>Bacillati</taxon>
        <taxon>Actinomycetota</taxon>
        <taxon>Actinomycetes</taxon>
        <taxon>Pseudonocardiales</taxon>
        <taxon>Pseudonocardiaceae</taxon>
        <taxon>Actinokineospora</taxon>
    </lineage>
</organism>
<keyword evidence="3" id="KW-0804">Transcription</keyword>
<dbReference type="Proteomes" id="UP000019277">
    <property type="component" value="Unassembled WGS sequence"/>
</dbReference>
<dbReference type="PANTHER" id="PTHR30055:SF239">
    <property type="entry name" value="TRANSCRIPTIONAL REGULATORY PROTEIN"/>
    <property type="match status" value="1"/>
</dbReference>
<dbReference type="STRING" id="909613.UO65_0226"/>
<keyword evidence="6" id="KW-1185">Reference proteome</keyword>
<dbReference type="SUPFAM" id="SSF46689">
    <property type="entry name" value="Homeodomain-like"/>
    <property type="match status" value="1"/>
</dbReference>
<dbReference type="GO" id="GO:0046677">
    <property type="term" value="P:response to antibiotic"/>
    <property type="evidence" value="ECO:0007669"/>
    <property type="project" value="InterPro"/>
</dbReference>
<dbReference type="AlphaFoldDB" id="W7JF35"/>
<evidence type="ECO:0000256" key="1">
    <source>
        <dbReference type="ARBA" id="ARBA00023015"/>
    </source>
</evidence>
<sequence length="198" mass="21109">MPRVGLNTAKVVQEAAEIADSEGLESLTLARLASELGIRVPSLYKHINGLADLHRRLAAIANESMAEAIRGATVGRAGTDALRACCRSYREFAGRYPGRYAAAQRAPDPNDPDQAALHKLSGELTSLALNVLRSYDLVGEDSIHAARILRSAMHGFVSLEQLGGFGLPTEIEASFERLIDLLDAGLRAMAAQGSTPTT</sequence>
<dbReference type="InterPro" id="IPR025996">
    <property type="entry name" value="MT1864/Rv1816-like_C"/>
</dbReference>
<dbReference type="Pfam" id="PF13305">
    <property type="entry name" value="TetR_C_33"/>
    <property type="match status" value="1"/>
</dbReference>
<dbReference type="RefSeq" id="WP_035277753.1">
    <property type="nucleotide sequence ID" value="NZ_AYXG01000004.1"/>
</dbReference>
<protein>
    <submittedName>
        <fullName evidence="5">Transcriptional regulator, TetR family</fullName>
    </submittedName>
</protein>
<dbReference type="eggNOG" id="COG1309">
    <property type="taxonomic scope" value="Bacteria"/>
</dbReference>